<dbReference type="InterPro" id="IPR013656">
    <property type="entry name" value="PAS_4"/>
</dbReference>
<evidence type="ECO:0000259" key="23">
    <source>
        <dbReference type="PROSITE" id="PS50112"/>
    </source>
</evidence>
<keyword evidence="15" id="KW-0472">Membrane</keyword>
<dbReference type="PROSITE" id="PS50109">
    <property type="entry name" value="HIS_KIN"/>
    <property type="match status" value="1"/>
</dbReference>
<keyword evidence="8" id="KW-0808">Transferase</keyword>
<dbReference type="SUPFAM" id="SSF47384">
    <property type="entry name" value="Homodimeric domain of signal transducing histidine kinase"/>
    <property type="match status" value="1"/>
</dbReference>
<keyword evidence="13" id="KW-1133">Transmembrane helix</keyword>
<dbReference type="PROSITE" id="PS50113">
    <property type="entry name" value="PAC"/>
    <property type="match status" value="3"/>
</dbReference>
<dbReference type="InterPro" id="IPR001610">
    <property type="entry name" value="PAC"/>
</dbReference>
<dbReference type="Pfam" id="PF00571">
    <property type="entry name" value="CBS"/>
    <property type="match status" value="2"/>
</dbReference>
<comment type="subcellular location">
    <subcellularLocation>
        <location evidence="2">Cell inner membrane</location>
        <topology evidence="2">Multi-pass membrane protein</topology>
    </subcellularLocation>
</comment>
<dbReference type="SUPFAM" id="SSF52172">
    <property type="entry name" value="CheY-like"/>
    <property type="match status" value="1"/>
</dbReference>
<dbReference type="SMART" id="SM00387">
    <property type="entry name" value="HATPase_c"/>
    <property type="match status" value="1"/>
</dbReference>
<dbReference type="InterPro" id="IPR013655">
    <property type="entry name" value="PAS_fold_3"/>
</dbReference>
<evidence type="ECO:0000256" key="18">
    <source>
        <dbReference type="PROSITE-ProRule" id="PRU00703"/>
    </source>
</evidence>
<dbReference type="Gene3D" id="3.30.450.20">
    <property type="entry name" value="PAS domain"/>
    <property type="match status" value="3"/>
</dbReference>
<evidence type="ECO:0000259" key="24">
    <source>
        <dbReference type="PROSITE" id="PS50113"/>
    </source>
</evidence>
<evidence type="ECO:0000256" key="1">
    <source>
        <dbReference type="ARBA" id="ARBA00000085"/>
    </source>
</evidence>
<gene>
    <name evidence="26" type="ORF">IQ266_24395</name>
</gene>
<dbReference type="Gene3D" id="3.30.450.40">
    <property type="match status" value="1"/>
</dbReference>
<dbReference type="CDD" id="cd17546">
    <property type="entry name" value="REC_hyHK_CKI1_RcsC-like"/>
    <property type="match status" value="1"/>
</dbReference>
<evidence type="ECO:0000313" key="26">
    <source>
        <dbReference type="EMBL" id="MBE9032881.1"/>
    </source>
</evidence>
<dbReference type="Gene3D" id="3.40.50.2300">
    <property type="match status" value="1"/>
</dbReference>
<feature type="domain" description="PAC" evidence="24">
    <location>
        <begin position="851"/>
        <end position="903"/>
    </location>
</feature>
<feature type="domain" description="PAS" evidence="23">
    <location>
        <begin position="345"/>
        <end position="415"/>
    </location>
</feature>
<evidence type="ECO:0000259" key="22">
    <source>
        <dbReference type="PROSITE" id="PS50110"/>
    </source>
</evidence>
<keyword evidence="7 17" id="KW-0597">Phosphoprotein</keyword>
<evidence type="ECO:0000256" key="12">
    <source>
        <dbReference type="ARBA" id="ARBA00022777"/>
    </source>
</evidence>
<dbReference type="InterPro" id="IPR003661">
    <property type="entry name" value="HisK_dim/P_dom"/>
</dbReference>
<feature type="domain" description="Histidine kinase" evidence="21">
    <location>
        <begin position="921"/>
        <end position="1162"/>
    </location>
</feature>
<name>A0A928Z4Q7_9CYAN</name>
<dbReference type="GO" id="GO:0009927">
    <property type="term" value="F:histidine phosphotransfer kinase activity"/>
    <property type="evidence" value="ECO:0007669"/>
    <property type="project" value="TreeGrafter"/>
</dbReference>
<keyword evidence="19" id="KW-0175">Coiled coil</keyword>
<dbReference type="PRINTS" id="PR00344">
    <property type="entry name" value="BCTRLSENSOR"/>
</dbReference>
<dbReference type="InterPro" id="IPR036890">
    <property type="entry name" value="HATPase_C_sf"/>
</dbReference>
<keyword evidence="12" id="KW-0418">Kinase</keyword>
<keyword evidence="27" id="KW-1185">Reference proteome</keyword>
<dbReference type="InterPro" id="IPR000700">
    <property type="entry name" value="PAS-assoc_C"/>
</dbReference>
<evidence type="ECO:0000256" key="7">
    <source>
        <dbReference type="ARBA" id="ARBA00022553"/>
    </source>
</evidence>
<dbReference type="GO" id="GO:0000166">
    <property type="term" value="F:nucleotide binding"/>
    <property type="evidence" value="ECO:0007669"/>
    <property type="project" value="UniProtKB-KW"/>
</dbReference>
<comment type="similarity">
    <text evidence="3">In the N-terminal section; belongs to the phytochrome family.</text>
</comment>
<feature type="domain" description="CBS" evidence="25">
    <location>
        <begin position="90"/>
        <end position="149"/>
    </location>
</feature>
<dbReference type="Gene3D" id="2.10.70.100">
    <property type="match status" value="1"/>
</dbReference>
<dbReference type="GO" id="GO:0000155">
    <property type="term" value="F:phosphorelay sensor kinase activity"/>
    <property type="evidence" value="ECO:0007669"/>
    <property type="project" value="InterPro"/>
</dbReference>
<evidence type="ECO:0000256" key="4">
    <source>
        <dbReference type="ARBA" id="ARBA00012438"/>
    </source>
</evidence>
<dbReference type="Pfam" id="PF08447">
    <property type="entry name" value="PAS_3"/>
    <property type="match status" value="2"/>
</dbReference>
<evidence type="ECO:0000256" key="10">
    <source>
        <dbReference type="ARBA" id="ARBA00022737"/>
    </source>
</evidence>
<keyword evidence="18" id="KW-0129">CBS domain</keyword>
<feature type="domain" description="PAC" evidence="24">
    <location>
        <begin position="419"/>
        <end position="471"/>
    </location>
</feature>
<dbReference type="PROSITE" id="PS50046">
    <property type="entry name" value="PHYTOCHROME_2"/>
    <property type="match status" value="1"/>
</dbReference>
<evidence type="ECO:0000256" key="8">
    <source>
        <dbReference type="ARBA" id="ARBA00022679"/>
    </source>
</evidence>
<keyword evidence="11" id="KW-0547">Nucleotide-binding</keyword>
<dbReference type="Gene3D" id="1.10.287.130">
    <property type="match status" value="1"/>
</dbReference>
<dbReference type="SUPFAM" id="SSF55785">
    <property type="entry name" value="PYP-like sensor domain (PAS domain)"/>
    <property type="match status" value="3"/>
</dbReference>
<dbReference type="InterPro" id="IPR003594">
    <property type="entry name" value="HATPase_dom"/>
</dbReference>
<dbReference type="CDD" id="cd00130">
    <property type="entry name" value="PAS"/>
    <property type="match status" value="2"/>
</dbReference>
<feature type="domain" description="PAC" evidence="24">
    <location>
        <begin position="715"/>
        <end position="771"/>
    </location>
</feature>
<dbReference type="EC" id="2.7.13.3" evidence="4"/>
<sequence length="1312" mass="146265">MSNPKTAFTAVEWDAAIIQDLVMVSPELPLVAALTQMPTIQAVANSPPSTDCLVVQENHQIVGLLTSQDIIRLVSQDRRSFEHLRLREVMVAPVITLCKAALTDLTSVTELFQQHPMTHLPIVDEQNGCVGLVTPDSLNQASLMHQLQRSQRQQDVIADITLRVLQHTGVEEIAKAIVQEVRALMVADRVLVYQFDADMNGTIVAESVLESWTACLNIQITDTCFQLNQGGMYLDGYVSQVTDILTADLTTCHRQLLEQFQVRANLVVPILLPVTGSSDRAGPSLWGLLIVHQCSGPRTWNRYDIQLLQQLSAQLAIALQQVTAYQQLQDELQARQQAEWGQHAIEARYRSIYEQAAVGFANGSLKGAVLDVNPRFCEMLGYSRAELLTKSVRELSHDDEHRPMLQQMQMLLNDEIPYFFQEKRYRRKDGSWFWSNTGISLVRDNTGKPQQTLAVIRDITDRKQAEMQLQKLISGTAATTGQDFFPALVSHIAAALNVTYALVTELDGDRLFSLAFWGHGALQPQLVYPLAGTPCEAVSQKWDFHCEKMVQQAFPADRDLVDLQAESYLGTALRDEHDQVIGILSVMHIGPIPDPQRAAEILRVFAARASAELSRKQASLALEQLNQALEIKVQARTVKLQEREQFLQTVLDAFPLAIFWKDRNSVYLGCNSYFLKDAGLTSIQDVVGKTDFDLPWGQTEAELYRADDHAVMESATPKLGIIESQLQGTGQRIWLETNKIPLYDVHSNIIGVMGTYQDITARQQAEESLRELSVRLDLAVGSADIGIWDWDIVHDQMFWDQRMHELYGFVSADWLDGFTTIYAAWLHQLHPDDRAAADLISRQALNGECDYDTEFRIMHPGGSVRFIKATAVVQRDSEGKPQRMVGINYDITEHQQAAVQLKQINEELIRATRLKDEFLANMSHELRTPLNAILGLAESLQEGIFGTLNESQLKGVQTIGNSGEHLLELINDILDLAKIEAGQIELDCSQVALGPLCQASLVFVKQQAFRKGIQLESHFPHQSWHLWVDARRIRQVLINLLTNAVKFTPEDGRVTLAVSIESPSRDDCRVDTTAFSGEVPHLSAQRLRIMVTDTGIGISPAQVNKLFQPFIQVDSALNRKYEGTGLGLALVKRIVELHGGSVSVTSEVGVGSCFIVDLPCVIEPISTRKSDPVDVTDRQNRELTHPLRPTAGALILLAEDNPSNVETLVGYLEAKGYRLLIANNGKDVITLVQTESPDVVLMDIQMPEIDGLEAIRRIRRMAKGKDLPIIALTALAMHGDRERCLAAGANEYLSKPVKLKQLSVLIRQFVGA</sequence>
<evidence type="ECO:0000256" key="6">
    <source>
        <dbReference type="ARBA" id="ARBA00022519"/>
    </source>
</evidence>
<dbReference type="SUPFAM" id="SSF55781">
    <property type="entry name" value="GAF domain-like"/>
    <property type="match status" value="2"/>
</dbReference>
<keyword evidence="5" id="KW-1003">Cell membrane</keyword>
<dbReference type="SUPFAM" id="SSF55874">
    <property type="entry name" value="ATPase domain of HSP90 chaperone/DNA topoisomerase II/histidine kinase"/>
    <property type="match status" value="1"/>
</dbReference>
<evidence type="ECO:0000256" key="9">
    <source>
        <dbReference type="ARBA" id="ARBA00022692"/>
    </source>
</evidence>
<dbReference type="CDD" id="cd16922">
    <property type="entry name" value="HATPase_EvgS-ArcB-TorS-like"/>
    <property type="match status" value="1"/>
</dbReference>
<evidence type="ECO:0000256" key="11">
    <source>
        <dbReference type="ARBA" id="ARBA00022741"/>
    </source>
</evidence>
<organism evidence="26 27">
    <name type="scientific">Romeriopsis navalis LEGE 11480</name>
    <dbReference type="NCBI Taxonomy" id="2777977"/>
    <lineage>
        <taxon>Bacteria</taxon>
        <taxon>Bacillati</taxon>
        <taxon>Cyanobacteriota</taxon>
        <taxon>Cyanophyceae</taxon>
        <taxon>Leptolyngbyales</taxon>
        <taxon>Leptolyngbyaceae</taxon>
        <taxon>Romeriopsis</taxon>
        <taxon>Romeriopsis navalis</taxon>
    </lineage>
</organism>
<dbReference type="RefSeq" id="WP_264327699.1">
    <property type="nucleotide sequence ID" value="NZ_JADEXQ010000131.1"/>
</dbReference>
<comment type="caution">
    <text evidence="26">The sequence shown here is derived from an EMBL/GenBank/DDBJ whole genome shotgun (WGS) entry which is preliminary data.</text>
</comment>
<keyword evidence="6" id="KW-0997">Cell inner membrane</keyword>
<dbReference type="Pfam" id="PF00072">
    <property type="entry name" value="Response_reg"/>
    <property type="match status" value="1"/>
</dbReference>
<feature type="domain" description="CBS" evidence="25">
    <location>
        <begin position="17"/>
        <end position="80"/>
    </location>
</feature>
<dbReference type="FunFam" id="3.30.565.10:FF:000010">
    <property type="entry name" value="Sensor histidine kinase RcsC"/>
    <property type="match status" value="1"/>
</dbReference>
<dbReference type="InterPro" id="IPR001789">
    <property type="entry name" value="Sig_transdc_resp-reg_receiver"/>
</dbReference>
<dbReference type="Gene3D" id="3.10.580.10">
    <property type="entry name" value="CBS-domain"/>
    <property type="match status" value="1"/>
</dbReference>
<feature type="coiled-coil region" evidence="19">
    <location>
        <begin position="891"/>
        <end position="921"/>
    </location>
</feature>
<keyword evidence="14" id="KW-0902">Two-component regulatory system</keyword>
<dbReference type="Pfam" id="PF00512">
    <property type="entry name" value="HisKA"/>
    <property type="match status" value="1"/>
</dbReference>
<dbReference type="FunFam" id="1.10.287.130:FF:000145">
    <property type="entry name" value="Sensory transduction histidine kinase"/>
    <property type="match status" value="1"/>
</dbReference>
<evidence type="ECO:0000256" key="19">
    <source>
        <dbReference type="SAM" id="Coils"/>
    </source>
</evidence>
<dbReference type="PROSITE" id="PS50110">
    <property type="entry name" value="RESPONSE_REGULATORY"/>
    <property type="match status" value="1"/>
</dbReference>
<evidence type="ECO:0000256" key="14">
    <source>
        <dbReference type="ARBA" id="ARBA00023012"/>
    </source>
</evidence>
<dbReference type="SMART" id="SM00065">
    <property type="entry name" value="GAF"/>
    <property type="match status" value="2"/>
</dbReference>
<dbReference type="PROSITE" id="PS50112">
    <property type="entry name" value="PAS"/>
    <property type="match status" value="1"/>
</dbReference>
<dbReference type="Pfam" id="PF08448">
    <property type="entry name" value="PAS_4"/>
    <property type="match status" value="1"/>
</dbReference>
<comment type="catalytic activity">
    <reaction evidence="1">
        <text>ATP + protein L-histidine = ADP + protein N-phospho-L-histidine.</text>
        <dbReference type="EC" id="2.7.13.3"/>
    </reaction>
</comment>
<accession>A0A928Z4Q7</accession>
<dbReference type="Proteomes" id="UP000625316">
    <property type="component" value="Unassembled WGS sequence"/>
</dbReference>
<evidence type="ECO:0000256" key="15">
    <source>
        <dbReference type="ARBA" id="ARBA00023136"/>
    </source>
</evidence>
<feature type="domain" description="Phytochrome chromophore attachment site" evidence="20">
    <location>
        <begin position="169"/>
        <end position="314"/>
    </location>
</feature>
<dbReference type="Gene3D" id="3.30.565.10">
    <property type="entry name" value="Histidine kinase-like ATPase, C-terminal domain"/>
    <property type="match status" value="1"/>
</dbReference>
<dbReference type="SMART" id="SM00091">
    <property type="entry name" value="PAS"/>
    <property type="match status" value="3"/>
</dbReference>
<dbReference type="InterPro" id="IPR000014">
    <property type="entry name" value="PAS"/>
</dbReference>
<proteinExistence type="inferred from homology"/>
<protein>
    <recommendedName>
        <fullName evidence="16">Circadian input-output histidine kinase CikA</fullName>
        <ecNumber evidence="4">2.7.13.3</ecNumber>
    </recommendedName>
</protein>
<dbReference type="EMBL" id="JADEXQ010000131">
    <property type="protein sequence ID" value="MBE9032881.1"/>
    <property type="molecule type" value="Genomic_DNA"/>
</dbReference>
<dbReference type="InterPro" id="IPR005467">
    <property type="entry name" value="His_kinase_dom"/>
</dbReference>
<dbReference type="NCBIfam" id="TIGR00229">
    <property type="entry name" value="sensory_box"/>
    <property type="match status" value="3"/>
</dbReference>
<evidence type="ECO:0000256" key="3">
    <source>
        <dbReference type="ARBA" id="ARBA00006402"/>
    </source>
</evidence>
<evidence type="ECO:0000256" key="16">
    <source>
        <dbReference type="ARBA" id="ARBA00074306"/>
    </source>
</evidence>
<keyword evidence="9" id="KW-0812">Transmembrane</keyword>
<dbReference type="CDD" id="cd00082">
    <property type="entry name" value="HisKA"/>
    <property type="match status" value="1"/>
</dbReference>
<dbReference type="GO" id="GO:0005886">
    <property type="term" value="C:plasma membrane"/>
    <property type="evidence" value="ECO:0007669"/>
    <property type="project" value="UniProtKB-SubCell"/>
</dbReference>
<dbReference type="PROSITE" id="PS51371">
    <property type="entry name" value="CBS"/>
    <property type="match status" value="2"/>
</dbReference>
<dbReference type="InterPro" id="IPR003018">
    <property type="entry name" value="GAF"/>
</dbReference>
<dbReference type="FunFam" id="2.10.70.100:FF:000001">
    <property type="entry name" value="Sensory transduction histidine kinase"/>
    <property type="match status" value="1"/>
</dbReference>
<feature type="modified residue" description="4-aspartylphosphate" evidence="17">
    <location>
        <position position="1243"/>
    </location>
</feature>
<evidence type="ECO:0000256" key="5">
    <source>
        <dbReference type="ARBA" id="ARBA00022475"/>
    </source>
</evidence>
<dbReference type="InterPro" id="IPR004358">
    <property type="entry name" value="Sig_transdc_His_kin-like_C"/>
</dbReference>
<dbReference type="InterPro" id="IPR036097">
    <property type="entry name" value="HisK_dim/P_sf"/>
</dbReference>
<dbReference type="InterPro" id="IPR000644">
    <property type="entry name" value="CBS_dom"/>
</dbReference>
<dbReference type="InterPro" id="IPR029016">
    <property type="entry name" value="GAF-like_dom_sf"/>
</dbReference>
<dbReference type="SMART" id="SM00448">
    <property type="entry name" value="REC"/>
    <property type="match status" value="1"/>
</dbReference>
<evidence type="ECO:0000313" key="27">
    <source>
        <dbReference type="Proteomes" id="UP000625316"/>
    </source>
</evidence>
<dbReference type="InterPro" id="IPR046342">
    <property type="entry name" value="CBS_dom_sf"/>
</dbReference>
<reference evidence="26" key="1">
    <citation type="submission" date="2020-10" db="EMBL/GenBank/DDBJ databases">
        <authorList>
            <person name="Castelo-Branco R."/>
            <person name="Eusebio N."/>
            <person name="Adriana R."/>
            <person name="Vieira A."/>
            <person name="Brugerolle De Fraissinette N."/>
            <person name="Rezende De Castro R."/>
            <person name="Schneider M.P."/>
            <person name="Vasconcelos V."/>
            <person name="Leao P.N."/>
        </authorList>
    </citation>
    <scope>NUCLEOTIDE SEQUENCE</scope>
    <source>
        <strain evidence="26">LEGE 11480</strain>
    </source>
</reference>
<evidence type="ECO:0000259" key="25">
    <source>
        <dbReference type="PROSITE" id="PS51371"/>
    </source>
</evidence>
<dbReference type="PANTHER" id="PTHR43047:SF63">
    <property type="entry name" value="HISTIDINE KINASE"/>
    <property type="match status" value="1"/>
</dbReference>
<dbReference type="SMART" id="SM00388">
    <property type="entry name" value="HisKA"/>
    <property type="match status" value="1"/>
</dbReference>
<dbReference type="SMART" id="SM00086">
    <property type="entry name" value="PAC"/>
    <property type="match status" value="3"/>
</dbReference>
<dbReference type="Pfam" id="PF01590">
    <property type="entry name" value="GAF"/>
    <property type="match status" value="1"/>
</dbReference>
<evidence type="ECO:0000259" key="21">
    <source>
        <dbReference type="PROSITE" id="PS50109"/>
    </source>
</evidence>
<keyword evidence="10" id="KW-0677">Repeat</keyword>
<dbReference type="InterPro" id="IPR011006">
    <property type="entry name" value="CheY-like_superfamily"/>
</dbReference>
<evidence type="ECO:0000256" key="17">
    <source>
        <dbReference type="PROSITE-ProRule" id="PRU00169"/>
    </source>
</evidence>
<evidence type="ECO:0000259" key="20">
    <source>
        <dbReference type="PROSITE" id="PS50046"/>
    </source>
</evidence>
<evidence type="ECO:0000256" key="13">
    <source>
        <dbReference type="ARBA" id="ARBA00022989"/>
    </source>
</evidence>
<dbReference type="InterPro" id="IPR016132">
    <property type="entry name" value="Phyto_chromo_attachment"/>
</dbReference>
<evidence type="ECO:0000256" key="2">
    <source>
        <dbReference type="ARBA" id="ARBA00004429"/>
    </source>
</evidence>
<dbReference type="SUPFAM" id="SSF54631">
    <property type="entry name" value="CBS-domain pair"/>
    <property type="match status" value="1"/>
</dbReference>
<dbReference type="PANTHER" id="PTHR43047">
    <property type="entry name" value="TWO-COMPONENT HISTIDINE PROTEIN KINASE"/>
    <property type="match status" value="1"/>
</dbReference>
<dbReference type="InterPro" id="IPR035965">
    <property type="entry name" value="PAS-like_dom_sf"/>
</dbReference>
<dbReference type="Pfam" id="PF02518">
    <property type="entry name" value="HATPase_c"/>
    <property type="match status" value="1"/>
</dbReference>
<feature type="domain" description="Response regulatory" evidence="22">
    <location>
        <begin position="1194"/>
        <end position="1310"/>
    </location>
</feature>